<name>A0ABW5NVS2_9FLAO</name>
<evidence type="ECO:0000313" key="3">
    <source>
        <dbReference type="EMBL" id="MFD2602117.1"/>
    </source>
</evidence>
<organism evidence="3 4">
    <name type="scientific">Flavobacterium suzhouense</name>
    <dbReference type="NCBI Taxonomy" id="1529638"/>
    <lineage>
        <taxon>Bacteria</taxon>
        <taxon>Pseudomonadati</taxon>
        <taxon>Bacteroidota</taxon>
        <taxon>Flavobacteriia</taxon>
        <taxon>Flavobacteriales</taxon>
        <taxon>Flavobacteriaceae</taxon>
        <taxon>Flavobacterium</taxon>
    </lineage>
</organism>
<dbReference type="RefSeq" id="WP_379820610.1">
    <property type="nucleotide sequence ID" value="NZ_JBHUMD010000012.1"/>
</dbReference>
<feature type="signal peptide" evidence="1">
    <location>
        <begin position="1"/>
        <end position="26"/>
    </location>
</feature>
<keyword evidence="4" id="KW-1185">Reference proteome</keyword>
<feature type="chain" id="PRO_5045340388" evidence="1">
    <location>
        <begin position="27"/>
        <end position="467"/>
    </location>
</feature>
<dbReference type="InterPro" id="IPR043744">
    <property type="entry name" value="DUF5689"/>
</dbReference>
<sequence>MKTVFNKSVIALILASGLLLTSCINEDDYDTPTLDCPENYISTTLEPQQVPAPAVAAKYTKEDVIAAYVVSTDIEGNFFKSVSLQTADGSFGFSVPADVTSIFKRMEPGRMVYVKLNDDFIYTDKKFGSLRIGALYQGEVGRLAPADFREVIVPSCTIIPEDQLVQKLTIQEALKDARINTLIELQNVEFVKESVYDTYYDASNAIGGATNHYLEDATGRRVIFRTSEFTAYASHTVPKESGTVRGVMTKYNDDYQFIARTEADIKLTEARFGEAPPEPGQSQSAQVGSALAYTGSLTEGFDSYALNASSFPKYITDYTVGNRYWQVKQFPAGTGNKYIEMTSFSGSSTPGVDSKTYFFVPVDFTAANTFSFSKEIRYMTGEALKVYYIKDADYQAGFDIDETKLVDITSSFTNLIYPASGQSQNSFTTAGSYSIPATLTGNGYFVFEYTGSANVTTTIQIDDIAIN</sequence>
<protein>
    <submittedName>
        <fullName evidence="3">DUF5689 domain-containing protein</fullName>
    </submittedName>
</protein>
<gene>
    <name evidence="3" type="ORF">ACFSR3_08615</name>
</gene>
<keyword evidence="1" id="KW-0732">Signal</keyword>
<reference evidence="4" key="1">
    <citation type="journal article" date="2019" name="Int. J. Syst. Evol. Microbiol.">
        <title>The Global Catalogue of Microorganisms (GCM) 10K type strain sequencing project: providing services to taxonomists for standard genome sequencing and annotation.</title>
        <authorList>
            <consortium name="The Broad Institute Genomics Platform"/>
            <consortium name="The Broad Institute Genome Sequencing Center for Infectious Disease"/>
            <person name="Wu L."/>
            <person name="Ma J."/>
        </authorList>
    </citation>
    <scope>NUCLEOTIDE SEQUENCE [LARGE SCALE GENOMIC DNA]</scope>
    <source>
        <strain evidence="4">KCTC 42107</strain>
    </source>
</reference>
<evidence type="ECO:0000313" key="4">
    <source>
        <dbReference type="Proteomes" id="UP001597480"/>
    </source>
</evidence>
<evidence type="ECO:0000259" key="2">
    <source>
        <dbReference type="Pfam" id="PF18942"/>
    </source>
</evidence>
<dbReference type="Proteomes" id="UP001597480">
    <property type="component" value="Unassembled WGS sequence"/>
</dbReference>
<comment type="caution">
    <text evidence="3">The sequence shown here is derived from an EMBL/GenBank/DDBJ whole genome shotgun (WGS) entry which is preliminary data.</text>
</comment>
<dbReference type="NCBIfam" id="NF038128">
    <property type="entry name" value="choice_anch_J"/>
    <property type="match status" value="1"/>
</dbReference>
<dbReference type="EMBL" id="JBHUMD010000012">
    <property type="protein sequence ID" value="MFD2602117.1"/>
    <property type="molecule type" value="Genomic_DNA"/>
</dbReference>
<feature type="domain" description="DUF5689" evidence="2">
    <location>
        <begin position="57"/>
        <end position="265"/>
    </location>
</feature>
<accession>A0ABW5NVS2</accession>
<evidence type="ECO:0000256" key="1">
    <source>
        <dbReference type="SAM" id="SignalP"/>
    </source>
</evidence>
<dbReference type="PROSITE" id="PS51257">
    <property type="entry name" value="PROKAR_LIPOPROTEIN"/>
    <property type="match status" value="1"/>
</dbReference>
<proteinExistence type="predicted"/>
<dbReference type="Pfam" id="PF18942">
    <property type="entry name" value="DUF5689"/>
    <property type="match status" value="1"/>
</dbReference>